<name>A0A9P7F744_9AGAM</name>
<proteinExistence type="inferred from homology"/>
<dbReference type="InterPro" id="IPR048248">
    <property type="entry name" value="PUA_eIF2d-like"/>
</dbReference>
<keyword evidence="6" id="KW-1185">Reference proteome</keyword>
<dbReference type="FunFam" id="3.30.780.10:FF:000008">
    <property type="entry name" value="eukaryotic translation initiation factor 2D"/>
    <property type="match status" value="1"/>
</dbReference>
<dbReference type="SUPFAM" id="SSF55159">
    <property type="entry name" value="eIF1-like"/>
    <property type="match status" value="1"/>
</dbReference>
<evidence type="ECO:0000313" key="5">
    <source>
        <dbReference type="EMBL" id="KAG2107739.1"/>
    </source>
</evidence>
<evidence type="ECO:0000313" key="6">
    <source>
        <dbReference type="Proteomes" id="UP000823399"/>
    </source>
</evidence>
<dbReference type="InterPro" id="IPR039759">
    <property type="entry name" value="eIF2D_SUI1"/>
</dbReference>
<dbReference type="GO" id="GO:0003743">
    <property type="term" value="F:translation initiation factor activity"/>
    <property type="evidence" value="ECO:0007669"/>
    <property type="project" value="InterPro"/>
</dbReference>
<dbReference type="PROSITE" id="PS51925">
    <property type="entry name" value="SWIB_MDM2"/>
    <property type="match status" value="1"/>
</dbReference>
<dbReference type="Gene3D" id="3.30.780.10">
    <property type="entry name" value="SUI1-like domain"/>
    <property type="match status" value="1"/>
</dbReference>
<dbReference type="PANTHER" id="PTHR12217">
    <property type="entry name" value="EUKARYOTIC TRANSLATION INITIATION FACTOR 2D"/>
    <property type="match status" value="1"/>
</dbReference>
<gene>
    <name evidence="5" type="ORF">F5147DRAFT_696927</name>
</gene>
<evidence type="ECO:0000256" key="2">
    <source>
        <dbReference type="SAM" id="MobiDB-lite"/>
    </source>
</evidence>
<dbReference type="InterPro" id="IPR039757">
    <property type="entry name" value="EIF2D"/>
</dbReference>
<dbReference type="PROSITE" id="PS50890">
    <property type="entry name" value="PUA"/>
    <property type="match status" value="1"/>
</dbReference>
<reference evidence="5" key="1">
    <citation type="journal article" date="2020" name="New Phytol.">
        <title>Comparative genomics reveals dynamic genome evolution in host specialist ectomycorrhizal fungi.</title>
        <authorList>
            <person name="Lofgren L.A."/>
            <person name="Nguyen N.H."/>
            <person name="Vilgalys R."/>
            <person name="Ruytinx J."/>
            <person name="Liao H.L."/>
            <person name="Branco S."/>
            <person name="Kuo A."/>
            <person name="LaButti K."/>
            <person name="Lipzen A."/>
            <person name="Andreopoulos W."/>
            <person name="Pangilinan J."/>
            <person name="Riley R."/>
            <person name="Hundley H."/>
            <person name="Na H."/>
            <person name="Barry K."/>
            <person name="Grigoriev I.V."/>
            <person name="Stajich J.E."/>
            <person name="Kennedy P.G."/>
        </authorList>
    </citation>
    <scope>NUCLEOTIDE SEQUENCE</scope>
    <source>
        <strain evidence="5">FC423</strain>
    </source>
</reference>
<dbReference type="InterPro" id="IPR001950">
    <property type="entry name" value="SUI1"/>
</dbReference>
<evidence type="ECO:0008006" key="7">
    <source>
        <dbReference type="Google" id="ProtNLM"/>
    </source>
</evidence>
<dbReference type="InterPro" id="IPR041366">
    <property type="entry name" value="Pre-PUA"/>
</dbReference>
<dbReference type="InterPro" id="IPR058886">
    <property type="entry name" value="SWIB_eIF2D"/>
</dbReference>
<dbReference type="EMBL" id="JABBWM010000030">
    <property type="protein sequence ID" value="KAG2107739.1"/>
    <property type="molecule type" value="Genomic_DNA"/>
</dbReference>
<dbReference type="AlphaFoldDB" id="A0A9P7F744"/>
<accession>A0A9P7F744</accession>
<dbReference type="Pfam" id="PF26292">
    <property type="entry name" value="PUA_elF2D"/>
    <property type="match status" value="1"/>
</dbReference>
<feature type="domain" description="DM2" evidence="4">
    <location>
        <begin position="383"/>
        <end position="469"/>
    </location>
</feature>
<dbReference type="Proteomes" id="UP000823399">
    <property type="component" value="Unassembled WGS sequence"/>
</dbReference>
<dbReference type="RefSeq" id="XP_041292470.1">
    <property type="nucleotide sequence ID" value="XM_041437482.1"/>
</dbReference>
<feature type="domain" description="SUI1" evidence="3">
    <location>
        <begin position="493"/>
        <end position="566"/>
    </location>
</feature>
<dbReference type="InterPro" id="IPR003121">
    <property type="entry name" value="SWIB_MDM2_domain"/>
</dbReference>
<dbReference type="Pfam" id="PF17832">
    <property type="entry name" value="Pre-PUA"/>
    <property type="match status" value="1"/>
</dbReference>
<protein>
    <recommendedName>
        <fullName evidence="7">SUI1 domain-containing protein</fullName>
    </recommendedName>
</protein>
<dbReference type="GeneID" id="64699741"/>
<sequence length="580" mass="64005">MFKKPLGNLKTSAPLRNSDRRKLKQHIIQAFSLVPDVGEELVPEGLLSVKFNTYTDEPGVAYLGPGGDPLWFTLGIGSEDIIPTVYTLWKKPDLIPFLSTPSAVIPVLIGGADLMIPGVVQHPPSLQAGQLVSITEYIHHSTHIGPPLAVGHMAVDSDVLSEAGSKGKAVFVLHAWNDHLFDMGHKGNPPDPWEMSHSTTNDQHSTEDEDVTDNDVLKEPLVDALSSHLEQTQLDDPAPKIELTKEDVSSILHDALLQAMRTTLSGSQASALPMPASTFYSAYILPSRPAQSPSQPSVSTPIDIKHSTHKSLAYFLKSAEKQGLLKLKEIKSELMVFSVATSHADVVAHRPYLSLKDVALRNEKRGQREEEERTRVKELEVTELWKPHLQSLKFFAEAGFDTSTRYTYADIKTVLDKYVADRQLVNAHDQSYINVGADELLQTTLCKSDNPTNMEFFKREQLIERLSDKMQSWYKICAEGKDPVLKKGQIKPISVVVKVRQGRKATTLITGFEPFLLEATALAEELKMRCASSTSVSPAPGKSSGMLVLVQGKQVKEVTEFLTSQGVPKRWVHTEGGGKK</sequence>
<dbReference type="Pfam" id="PF25304">
    <property type="entry name" value="WHD_eIF2D"/>
    <property type="match status" value="1"/>
</dbReference>
<evidence type="ECO:0000256" key="1">
    <source>
        <dbReference type="ARBA" id="ARBA00010359"/>
    </source>
</evidence>
<dbReference type="CDD" id="cd21156">
    <property type="entry name" value="PUA_eIF2d-like"/>
    <property type="match status" value="1"/>
</dbReference>
<dbReference type="OrthoDB" id="199771at2759"/>
<dbReference type="InterPro" id="IPR057429">
    <property type="entry name" value="WH_eIF2D"/>
</dbReference>
<dbReference type="InterPro" id="IPR036877">
    <property type="entry name" value="SUI1_dom_sf"/>
</dbReference>
<dbReference type="InterPro" id="IPR015947">
    <property type="entry name" value="PUA-like_sf"/>
</dbReference>
<dbReference type="Pfam" id="PF01253">
    <property type="entry name" value="SUI1"/>
    <property type="match status" value="1"/>
</dbReference>
<dbReference type="Pfam" id="PF26291">
    <property type="entry name" value="SWIB_eIF2D"/>
    <property type="match status" value="1"/>
</dbReference>
<comment type="similarity">
    <text evidence="1">Belongs to the eIF2D family.</text>
</comment>
<dbReference type="PANTHER" id="PTHR12217:SF4">
    <property type="entry name" value="EUKARYOTIC TRANSLATION INITIATION FACTOR 2D"/>
    <property type="match status" value="1"/>
</dbReference>
<feature type="region of interest" description="Disordered" evidence="2">
    <location>
        <begin position="187"/>
        <end position="213"/>
    </location>
</feature>
<dbReference type="InterPro" id="IPR036885">
    <property type="entry name" value="SWIB_MDM2_dom_sf"/>
</dbReference>
<dbReference type="SUPFAM" id="SSF47592">
    <property type="entry name" value="SWIB/MDM2 domain"/>
    <property type="match status" value="1"/>
</dbReference>
<dbReference type="PROSITE" id="PS50296">
    <property type="entry name" value="SUI1"/>
    <property type="match status" value="1"/>
</dbReference>
<dbReference type="Gene3D" id="3.10.400.20">
    <property type="match status" value="1"/>
</dbReference>
<evidence type="ECO:0000259" key="3">
    <source>
        <dbReference type="PROSITE" id="PS50296"/>
    </source>
</evidence>
<dbReference type="GO" id="GO:0001731">
    <property type="term" value="P:formation of translation preinitiation complex"/>
    <property type="evidence" value="ECO:0007669"/>
    <property type="project" value="InterPro"/>
</dbReference>
<dbReference type="SUPFAM" id="SSF88697">
    <property type="entry name" value="PUA domain-like"/>
    <property type="match status" value="1"/>
</dbReference>
<organism evidence="5 6">
    <name type="scientific">Suillus discolor</name>
    <dbReference type="NCBI Taxonomy" id="1912936"/>
    <lineage>
        <taxon>Eukaryota</taxon>
        <taxon>Fungi</taxon>
        <taxon>Dikarya</taxon>
        <taxon>Basidiomycota</taxon>
        <taxon>Agaricomycotina</taxon>
        <taxon>Agaricomycetes</taxon>
        <taxon>Agaricomycetidae</taxon>
        <taxon>Boletales</taxon>
        <taxon>Suillineae</taxon>
        <taxon>Suillaceae</taxon>
        <taxon>Suillus</taxon>
    </lineage>
</organism>
<evidence type="ECO:0000259" key="4">
    <source>
        <dbReference type="PROSITE" id="PS51925"/>
    </source>
</evidence>
<comment type="caution">
    <text evidence="5">The sequence shown here is derived from an EMBL/GenBank/DDBJ whole genome shotgun (WGS) entry which is preliminary data.</text>
</comment>
<dbReference type="CDD" id="cd11608">
    <property type="entry name" value="eIF2D_C"/>
    <property type="match status" value="1"/>
</dbReference>